<dbReference type="GO" id="GO:0008757">
    <property type="term" value="F:S-adenosylmethionine-dependent methyltransferase activity"/>
    <property type="evidence" value="ECO:0007669"/>
    <property type="project" value="UniProtKB-ARBA"/>
</dbReference>
<dbReference type="EMBL" id="JBGMDY010000007">
    <property type="protein sequence ID" value="KAL2328167.1"/>
    <property type="molecule type" value="Genomic_DNA"/>
</dbReference>
<organism evidence="7 8">
    <name type="scientific">Flemingia macrophylla</name>
    <dbReference type="NCBI Taxonomy" id="520843"/>
    <lineage>
        <taxon>Eukaryota</taxon>
        <taxon>Viridiplantae</taxon>
        <taxon>Streptophyta</taxon>
        <taxon>Embryophyta</taxon>
        <taxon>Tracheophyta</taxon>
        <taxon>Spermatophyta</taxon>
        <taxon>Magnoliopsida</taxon>
        <taxon>eudicotyledons</taxon>
        <taxon>Gunneridae</taxon>
        <taxon>Pentapetalae</taxon>
        <taxon>rosids</taxon>
        <taxon>fabids</taxon>
        <taxon>Fabales</taxon>
        <taxon>Fabaceae</taxon>
        <taxon>Papilionoideae</taxon>
        <taxon>50 kb inversion clade</taxon>
        <taxon>NPAAA clade</taxon>
        <taxon>indigoferoid/millettioid clade</taxon>
        <taxon>Phaseoleae</taxon>
        <taxon>Flemingia</taxon>
    </lineage>
</organism>
<evidence type="ECO:0000256" key="2">
    <source>
        <dbReference type="ARBA" id="ARBA00022679"/>
    </source>
</evidence>
<dbReference type="Proteomes" id="UP001603857">
    <property type="component" value="Unassembled WGS sequence"/>
</dbReference>
<dbReference type="InterPro" id="IPR012967">
    <property type="entry name" value="COMT_dimerisation"/>
</dbReference>
<protein>
    <recommendedName>
        <fullName evidence="9">O-methyltransferase</fullName>
    </recommendedName>
</protein>
<accession>A0ABD1LXB6</accession>
<dbReference type="GO" id="GO:0032259">
    <property type="term" value="P:methylation"/>
    <property type="evidence" value="ECO:0007669"/>
    <property type="project" value="UniProtKB-KW"/>
</dbReference>
<evidence type="ECO:0000256" key="3">
    <source>
        <dbReference type="ARBA" id="ARBA00022691"/>
    </source>
</evidence>
<dbReference type="AlphaFoldDB" id="A0ABD1LXB6"/>
<dbReference type="PROSITE" id="PS51683">
    <property type="entry name" value="SAM_OMT_II"/>
    <property type="match status" value="1"/>
</dbReference>
<keyword evidence="2" id="KW-0808">Transferase</keyword>
<dbReference type="Pfam" id="PF00891">
    <property type="entry name" value="Methyltransf_2"/>
    <property type="match status" value="1"/>
</dbReference>
<evidence type="ECO:0000313" key="7">
    <source>
        <dbReference type="EMBL" id="KAL2328167.1"/>
    </source>
</evidence>
<gene>
    <name evidence="7" type="ORF">Fmac_021594</name>
</gene>
<keyword evidence="3" id="KW-0949">S-adenosyl-L-methionine</keyword>
<reference evidence="7 8" key="1">
    <citation type="submission" date="2024-08" db="EMBL/GenBank/DDBJ databases">
        <title>Insights into the chromosomal genome structure of Flemingia macrophylla.</title>
        <authorList>
            <person name="Ding Y."/>
            <person name="Zhao Y."/>
            <person name="Bi W."/>
            <person name="Wu M."/>
            <person name="Zhao G."/>
            <person name="Gong Y."/>
            <person name="Li W."/>
            <person name="Zhang P."/>
        </authorList>
    </citation>
    <scope>NUCLEOTIDE SEQUENCE [LARGE SCALE GENOMIC DNA]</scope>
    <source>
        <strain evidence="7">DYQJB</strain>
        <tissue evidence="7">Leaf</tissue>
    </source>
</reference>
<comment type="caution">
    <text evidence="7">The sequence shown here is derived from an EMBL/GenBank/DDBJ whole genome shotgun (WGS) entry which is preliminary data.</text>
</comment>
<feature type="domain" description="O-methyltransferase C-terminal" evidence="5">
    <location>
        <begin position="102"/>
        <end position="310"/>
    </location>
</feature>
<evidence type="ECO:0008006" key="9">
    <source>
        <dbReference type="Google" id="ProtNLM"/>
    </source>
</evidence>
<dbReference type="Pfam" id="PF08100">
    <property type="entry name" value="Dimerisation"/>
    <property type="match status" value="1"/>
</dbReference>
<keyword evidence="8" id="KW-1185">Reference proteome</keyword>
<evidence type="ECO:0000259" key="6">
    <source>
        <dbReference type="Pfam" id="PF08100"/>
    </source>
</evidence>
<dbReference type="CDD" id="cd02440">
    <property type="entry name" value="AdoMet_MTases"/>
    <property type="match status" value="1"/>
</dbReference>
<dbReference type="PIRSF" id="PIRSF005739">
    <property type="entry name" value="O-mtase"/>
    <property type="match status" value="1"/>
</dbReference>
<dbReference type="InterPro" id="IPR001077">
    <property type="entry name" value="COMT_C"/>
</dbReference>
<feature type="domain" description="O-methyltransferase dimerisation" evidence="6">
    <location>
        <begin position="6"/>
        <end position="80"/>
    </location>
</feature>
<dbReference type="InterPro" id="IPR036388">
    <property type="entry name" value="WH-like_DNA-bd_sf"/>
</dbReference>
<dbReference type="FunFam" id="3.40.50.150:FF:000057">
    <property type="entry name" value="O-methyltransferase ZRP4"/>
    <property type="match status" value="1"/>
</dbReference>
<proteinExistence type="predicted"/>
<dbReference type="Gene3D" id="1.10.10.10">
    <property type="entry name" value="Winged helix-like DNA-binding domain superfamily/Winged helix DNA-binding domain"/>
    <property type="match status" value="1"/>
</dbReference>
<evidence type="ECO:0000256" key="1">
    <source>
        <dbReference type="ARBA" id="ARBA00022603"/>
    </source>
</evidence>
<dbReference type="InterPro" id="IPR029063">
    <property type="entry name" value="SAM-dependent_MTases_sf"/>
</dbReference>
<dbReference type="SUPFAM" id="SSF46785">
    <property type="entry name" value="Winged helix' DNA-binding domain"/>
    <property type="match status" value="1"/>
</dbReference>
<evidence type="ECO:0000259" key="5">
    <source>
        <dbReference type="Pfam" id="PF00891"/>
    </source>
</evidence>
<dbReference type="InterPro" id="IPR016461">
    <property type="entry name" value="COMT-like"/>
</dbReference>
<evidence type="ECO:0000313" key="8">
    <source>
        <dbReference type="Proteomes" id="UP001603857"/>
    </source>
</evidence>
<dbReference type="Gene3D" id="3.40.50.150">
    <property type="entry name" value="Vaccinia Virus protein VP39"/>
    <property type="match status" value="1"/>
</dbReference>
<dbReference type="PANTHER" id="PTHR11746">
    <property type="entry name" value="O-METHYLTRANSFERASE"/>
    <property type="match status" value="1"/>
</dbReference>
<dbReference type="SUPFAM" id="SSF53335">
    <property type="entry name" value="S-adenosyl-L-methionine-dependent methyltransferases"/>
    <property type="match status" value="1"/>
</dbReference>
<sequence>MKGPDTAVELNIPEIIHNYGQPMPLSQLIASLPIHPSKTSFIYRLMRILTHNGFFQHHNAIENEQEVKYELTYSSRLLIKDHPISMKSLSEFPFFPRFFKSWWEISTWFTNEDPSLFHSKNNMSFWDYVSHDPKFNHIFNDCMKTISLFTSSEVIEKCMSIKVFKGLESLVDVGGGTGTMAKVIAKSFPQLKCIVFDLPHVVANLQGTKNFEYVSGDMFEAIPSADCIMLKNVLHDWSEEESIKILDKCKQAIPSHGKVVIIEIVMEHKPEDETAIGGEQYLFDMIMMTFAGKERSEKEWANLILSAGFNNYKITPTSGLLSIIEVYP</sequence>
<evidence type="ECO:0000256" key="4">
    <source>
        <dbReference type="PIRSR" id="PIRSR005739-1"/>
    </source>
</evidence>
<name>A0ABD1LXB6_9FABA</name>
<dbReference type="InterPro" id="IPR036390">
    <property type="entry name" value="WH_DNA-bd_sf"/>
</dbReference>
<feature type="active site" description="Proton acceptor" evidence="4">
    <location>
        <position position="235"/>
    </location>
</feature>
<keyword evidence="1" id="KW-0489">Methyltransferase</keyword>